<evidence type="ECO:0000256" key="5">
    <source>
        <dbReference type="ARBA" id="ARBA00022614"/>
    </source>
</evidence>
<evidence type="ECO:0000256" key="13">
    <source>
        <dbReference type="ARBA" id="ARBA00022840"/>
    </source>
</evidence>
<dbReference type="Proteomes" id="UP000623129">
    <property type="component" value="Unassembled WGS sequence"/>
</dbReference>
<evidence type="ECO:0000256" key="3">
    <source>
        <dbReference type="ARBA" id="ARBA00009592"/>
    </source>
</evidence>
<feature type="transmembrane region" description="Helical" evidence="19">
    <location>
        <begin position="610"/>
        <end position="631"/>
    </location>
</feature>
<dbReference type="InterPro" id="IPR000719">
    <property type="entry name" value="Prot_kinase_dom"/>
</dbReference>
<dbReference type="InterPro" id="IPR050647">
    <property type="entry name" value="Plant_LRR-RLKs"/>
</dbReference>
<evidence type="ECO:0000313" key="22">
    <source>
        <dbReference type="EMBL" id="KAF3333759.1"/>
    </source>
</evidence>
<keyword evidence="12 22" id="KW-0418">Kinase</keyword>
<evidence type="ECO:0000256" key="6">
    <source>
        <dbReference type="ARBA" id="ARBA00022626"/>
    </source>
</evidence>
<dbReference type="InterPro" id="IPR011009">
    <property type="entry name" value="Kinase-like_dom_sf"/>
</dbReference>
<evidence type="ECO:0000256" key="18">
    <source>
        <dbReference type="PROSITE-ProRule" id="PRU10141"/>
    </source>
</evidence>
<dbReference type="PROSITE" id="PS00107">
    <property type="entry name" value="PROTEIN_KINASE_ATP"/>
    <property type="match status" value="1"/>
</dbReference>
<dbReference type="InterPro" id="IPR032675">
    <property type="entry name" value="LRR_dom_sf"/>
</dbReference>
<keyword evidence="16 22" id="KW-0675">Receptor</keyword>
<reference evidence="22" key="1">
    <citation type="submission" date="2020-01" db="EMBL/GenBank/DDBJ databases">
        <title>Genome sequence of Kobresia littledalei, the first chromosome-level genome in the family Cyperaceae.</title>
        <authorList>
            <person name="Qu G."/>
        </authorList>
    </citation>
    <scope>NUCLEOTIDE SEQUENCE</scope>
    <source>
        <strain evidence="22">C.B.Clarke</strain>
        <tissue evidence="22">Leaf</tissue>
    </source>
</reference>
<dbReference type="GO" id="GO:0005886">
    <property type="term" value="C:plasma membrane"/>
    <property type="evidence" value="ECO:0007669"/>
    <property type="project" value="UniProtKB-SubCell"/>
</dbReference>
<comment type="similarity">
    <text evidence="2">Belongs to the protein kinase superfamily. Ser/Thr protein kinase family.</text>
</comment>
<keyword evidence="13 18" id="KW-0067">ATP-binding</keyword>
<dbReference type="SMART" id="SM00220">
    <property type="entry name" value="S_TKc"/>
    <property type="match status" value="1"/>
</dbReference>
<name>A0A833R1X1_9POAL</name>
<dbReference type="Gene3D" id="3.30.200.20">
    <property type="entry name" value="Phosphorylase Kinase, domain 1"/>
    <property type="match status" value="1"/>
</dbReference>
<dbReference type="InterPro" id="IPR013210">
    <property type="entry name" value="LRR_N_plant-typ"/>
</dbReference>
<evidence type="ECO:0000256" key="11">
    <source>
        <dbReference type="ARBA" id="ARBA00022741"/>
    </source>
</evidence>
<dbReference type="GO" id="GO:0005524">
    <property type="term" value="F:ATP binding"/>
    <property type="evidence" value="ECO:0007669"/>
    <property type="project" value="UniProtKB-UniRule"/>
</dbReference>
<keyword evidence="6" id="KW-1070">Brassinosteroid signaling pathway</keyword>
<comment type="similarity">
    <text evidence="3">Belongs to the RLP family.</text>
</comment>
<evidence type="ECO:0000256" key="4">
    <source>
        <dbReference type="ARBA" id="ARBA00022475"/>
    </source>
</evidence>
<sequence>MATCALFFFLFIMSSLPTQESITDTDPEHSILLSLKASLEIPTNTTYFFSNWTSSNSKCKFSGVSCNSNNSVTSINLENLSLSGTIPFDFLCQLPFLTDLSLGLNQLAGSVTALQNCTGLLTLDIAFNNFYGVFPDLSPLVNLQILNISDNYFSGPFPWVSLGNFTELRVLSLGDNSFEKSGFPYKILSLKKLYLLYLSDTNIGGEIPKEIGNLIELQDLELADNFITGPIPAEISRLKNLNQLELYNNSLTGTIPAGFGNLTNLAYFDASMNFLEGNLSELRSLENLVSLQLFFNNFSGEIPPEFGDFKHLVNLSLYSNRLTGQLPRKIGSWGEFNFIDVSTNYLSGPIPPDMCKKGTMVKLLLLENQFSGEIPASYANCTTLQRFRVSNNSLSGAVPAGIWALPNVNILDLSLNNFEGTVGTGISKANSLYQLYLAKNKFSGSIPNEISSASSLVNIDISSNNISGEIPESIGELKNLVSLDLHSNFISGTIPSTVGMCSSLSTMNLSSNNLSGSIPSSLGNLIRLNSLDLSYNELNGDIPASLSTLKLSYLSLINNQLTGPVPNSLSIDAYSSSFSGNPGLCAYTKAWFLRDCSATAARASDKLRTLLTSLLAGAIVILSLFGVYIIIRRRRLARSCASSGTVTDGFLAKKGSWSLKSFRILSFDEQEVIESIKEENLIGKGGSGNVYRVKLRTSMEVAVKHIVTERIQNFSSNGSAAMLGAGGRSRRSSSLRCREFEAEVNTLSSIRHVNVVNLYCSITSDNSSLLVYEYLPNGSLWERLHTLEGQKLGILDWETRYDIAVGAARGLEYLHHGCVRAILHRDVKSSNILLDECFKPRIADFGLAKMLRPAGPADSLPSEVIAGTHGYIAPEYAYTWWNVNEKSDVYSFGVVLMELVTGKKPIEMEYGENMDIVYWVSQKINSQEKITGLIDARIQENWAREEAVKMLRIAVLCTARVPSGRPSMRRVVQLLEEVASSRSFAAGVCVDNKADVKSSA</sequence>
<dbReference type="FunFam" id="3.80.10.10:FF:000905">
    <property type="entry name" value="Receptor-like protein kinase 7"/>
    <property type="match status" value="1"/>
</dbReference>
<dbReference type="Pfam" id="PF00560">
    <property type="entry name" value="LRR_1"/>
    <property type="match status" value="5"/>
</dbReference>
<dbReference type="FunFam" id="1.10.510.10:FF:000365">
    <property type="entry name" value="Leucine-rich repeat receptor-like serine/threonine-protein kinase At1g17230"/>
    <property type="match status" value="1"/>
</dbReference>
<dbReference type="FunFam" id="3.80.10.10:FF:000111">
    <property type="entry name" value="LRR receptor-like serine/threonine-protein kinase ERECTA"/>
    <property type="match status" value="1"/>
</dbReference>
<dbReference type="InterPro" id="IPR055414">
    <property type="entry name" value="LRR_R13L4/SHOC2-like"/>
</dbReference>
<dbReference type="EMBL" id="SWLB01000010">
    <property type="protein sequence ID" value="KAF3333759.1"/>
    <property type="molecule type" value="Genomic_DNA"/>
</dbReference>
<evidence type="ECO:0000256" key="7">
    <source>
        <dbReference type="ARBA" id="ARBA00022679"/>
    </source>
</evidence>
<keyword evidence="23" id="KW-1185">Reference proteome</keyword>
<evidence type="ECO:0000313" key="23">
    <source>
        <dbReference type="Proteomes" id="UP000623129"/>
    </source>
</evidence>
<dbReference type="PANTHER" id="PTHR48056:SF41">
    <property type="entry name" value="RECEPTOR-LIKE PROTEIN KINASE HAIKU2"/>
    <property type="match status" value="1"/>
</dbReference>
<keyword evidence="7" id="KW-0808">Transferase</keyword>
<dbReference type="FunFam" id="3.80.10.10:FF:000413">
    <property type="entry name" value="Inactive leucine-rich repeat receptor-like protein kinase"/>
    <property type="match status" value="1"/>
</dbReference>
<dbReference type="InterPro" id="IPR001611">
    <property type="entry name" value="Leu-rich_rpt"/>
</dbReference>
<evidence type="ECO:0000256" key="19">
    <source>
        <dbReference type="SAM" id="Phobius"/>
    </source>
</evidence>
<protein>
    <submittedName>
        <fullName evidence="22">Receptor-like protein kinase HAIKU2</fullName>
    </submittedName>
</protein>
<keyword evidence="10" id="KW-0677">Repeat</keyword>
<feature type="domain" description="Protein kinase" evidence="21">
    <location>
        <begin position="676"/>
        <end position="979"/>
    </location>
</feature>
<dbReference type="Gene3D" id="1.10.510.10">
    <property type="entry name" value="Transferase(Phosphotransferase) domain 1"/>
    <property type="match status" value="1"/>
</dbReference>
<dbReference type="Pfam" id="PF08263">
    <property type="entry name" value="LRRNT_2"/>
    <property type="match status" value="1"/>
</dbReference>
<evidence type="ECO:0000256" key="10">
    <source>
        <dbReference type="ARBA" id="ARBA00022737"/>
    </source>
</evidence>
<dbReference type="PROSITE" id="PS50011">
    <property type="entry name" value="PROTEIN_KINASE_DOM"/>
    <property type="match status" value="1"/>
</dbReference>
<comment type="caution">
    <text evidence="22">The sequence shown here is derived from an EMBL/GenBank/DDBJ whole genome shotgun (WGS) entry which is preliminary data.</text>
</comment>
<evidence type="ECO:0000256" key="8">
    <source>
        <dbReference type="ARBA" id="ARBA00022692"/>
    </source>
</evidence>
<evidence type="ECO:0000256" key="14">
    <source>
        <dbReference type="ARBA" id="ARBA00022989"/>
    </source>
</evidence>
<dbReference type="AlphaFoldDB" id="A0A833R1X1"/>
<keyword evidence="11 18" id="KW-0547">Nucleotide-binding</keyword>
<dbReference type="SUPFAM" id="SSF52058">
    <property type="entry name" value="L domain-like"/>
    <property type="match status" value="2"/>
</dbReference>
<dbReference type="Pfam" id="PF23598">
    <property type="entry name" value="LRR_14"/>
    <property type="match status" value="1"/>
</dbReference>
<accession>A0A833R1X1</accession>
<feature type="binding site" evidence="18">
    <location>
        <position position="704"/>
    </location>
    <ligand>
        <name>ATP</name>
        <dbReference type="ChEBI" id="CHEBI:30616"/>
    </ligand>
</feature>
<dbReference type="Gene3D" id="3.80.10.10">
    <property type="entry name" value="Ribonuclease Inhibitor"/>
    <property type="match status" value="3"/>
</dbReference>
<evidence type="ECO:0000256" key="12">
    <source>
        <dbReference type="ARBA" id="ARBA00022777"/>
    </source>
</evidence>
<dbReference type="Pfam" id="PF00069">
    <property type="entry name" value="Pkinase"/>
    <property type="match status" value="1"/>
</dbReference>
<evidence type="ECO:0000259" key="21">
    <source>
        <dbReference type="PROSITE" id="PS50011"/>
    </source>
</evidence>
<dbReference type="PANTHER" id="PTHR48056">
    <property type="entry name" value="LRR RECEPTOR-LIKE SERINE/THREONINE-PROTEIN KINASE-RELATED"/>
    <property type="match status" value="1"/>
</dbReference>
<evidence type="ECO:0000256" key="1">
    <source>
        <dbReference type="ARBA" id="ARBA00004162"/>
    </source>
</evidence>
<keyword evidence="9 20" id="KW-0732">Signal</keyword>
<dbReference type="GO" id="GO:0004672">
    <property type="term" value="F:protein kinase activity"/>
    <property type="evidence" value="ECO:0007669"/>
    <property type="project" value="InterPro"/>
</dbReference>
<dbReference type="SUPFAM" id="SSF56112">
    <property type="entry name" value="Protein kinase-like (PK-like)"/>
    <property type="match status" value="1"/>
</dbReference>
<feature type="signal peptide" evidence="20">
    <location>
        <begin position="1"/>
        <end position="17"/>
    </location>
</feature>
<keyword evidence="15 19" id="KW-0472">Membrane</keyword>
<proteinExistence type="inferred from homology"/>
<comment type="subcellular location">
    <subcellularLocation>
        <location evidence="1">Cell membrane</location>
        <topology evidence="1">Single-pass membrane protein</topology>
    </subcellularLocation>
</comment>
<dbReference type="GO" id="GO:0033612">
    <property type="term" value="F:receptor serine/threonine kinase binding"/>
    <property type="evidence" value="ECO:0007669"/>
    <property type="project" value="TreeGrafter"/>
</dbReference>
<dbReference type="InterPro" id="IPR017441">
    <property type="entry name" value="Protein_kinase_ATP_BS"/>
</dbReference>
<dbReference type="OrthoDB" id="2015831at2759"/>
<keyword evidence="14 19" id="KW-1133">Transmembrane helix</keyword>
<dbReference type="InterPro" id="IPR008271">
    <property type="entry name" value="Ser/Thr_kinase_AS"/>
</dbReference>
<keyword evidence="5" id="KW-0433">Leucine-rich repeat</keyword>
<evidence type="ECO:0000256" key="17">
    <source>
        <dbReference type="ARBA" id="ARBA00023180"/>
    </source>
</evidence>
<gene>
    <name evidence="22" type="ORF">FCM35_KLT01450</name>
</gene>
<dbReference type="GO" id="GO:0009742">
    <property type="term" value="P:brassinosteroid mediated signaling pathway"/>
    <property type="evidence" value="ECO:0007669"/>
    <property type="project" value="UniProtKB-KW"/>
</dbReference>
<evidence type="ECO:0000256" key="9">
    <source>
        <dbReference type="ARBA" id="ARBA00022729"/>
    </source>
</evidence>
<feature type="chain" id="PRO_5032377501" evidence="20">
    <location>
        <begin position="18"/>
        <end position="1000"/>
    </location>
</feature>
<evidence type="ECO:0000256" key="16">
    <source>
        <dbReference type="ARBA" id="ARBA00023170"/>
    </source>
</evidence>
<keyword evidence="8 19" id="KW-0812">Transmembrane</keyword>
<organism evidence="22 23">
    <name type="scientific">Carex littledalei</name>
    <dbReference type="NCBI Taxonomy" id="544730"/>
    <lineage>
        <taxon>Eukaryota</taxon>
        <taxon>Viridiplantae</taxon>
        <taxon>Streptophyta</taxon>
        <taxon>Embryophyta</taxon>
        <taxon>Tracheophyta</taxon>
        <taxon>Spermatophyta</taxon>
        <taxon>Magnoliopsida</taxon>
        <taxon>Liliopsida</taxon>
        <taxon>Poales</taxon>
        <taxon>Cyperaceae</taxon>
        <taxon>Cyperoideae</taxon>
        <taxon>Cariceae</taxon>
        <taxon>Carex</taxon>
        <taxon>Carex subgen. Euthyceras</taxon>
    </lineage>
</organism>
<dbReference type="PROSITE" id="PS00108">
    <property type="entry name" value="PROTEIN_KINASE_ST"/>
    <property type="match status" value="1"/>
</dbReference>
<evidence type="ECO:0000256" key="2">
    <source>
        <dbReference type="ARBA" id="ARBA00008684"/>
    </source>
</evidence>
<keyword evidence="4" id="KW-1003">Cell membrane</keyword>
<evidence type="ECO:0000256" key="20">
    <source>
        <dbReference type="SAM" id="SignalP"/>
    </source>
</evidence>
<evidence type="ECO:0000256" key="15">
    <source>
        <dbReference type="ARBA" id="ARBA00023136"/>
    </source>
</evidence>
<keyword evidence="17" id="KW-0325">Glycoprotein</keyword>